<dbReference type="InterPro" id="IPR050194">
    <property type="entry name" value="Glycosyltransferase_grp1"/>
</dbReference>
<dbReference type="FunFam" id="3.40.50.2000:FF:000069">
    <property type="entry name" value="Alpha-(1-6)-phosphatidylinositol monomannoside mannosyltransferase"/>
    <property type="match status" value="1"/>
</dbReference>
<dbReference type="Gene3D" id="3.40.50.2000">
    <property type="entry name" value="Glycogen Phosphorylase B"/>
    <property type="match status" value="2"/>
</dbReference>
<evidence type="ECO:0000259" key="3">
    <source>
        <dbReference type="Pfam" id="PF00534"/>
    </source>
</evidence>
<reference evidence="5 6" key="1">
    <citation type="submission" date="2020-08" db="EMBL/GenBank/DDBJ databases">
        <title>Sequencing the genomes of 1000 actinobacteria strains.</title>
        <authorList>
            <person name="Klenk H.-P."/>
        </authorList>
    </citation>
    <scope>NUCLEOTIDE SEQUENCE [LARGE SCALE GENOMIC DNA]</scope>
    <source>
        <strain evidence="5 6">DSM 41654</strain>
    </source>
</reference>
<dbReference type="CDD" id="cd03801">
    <property type="entry name" value="GT4_PimA-like"/>
    <property type="match status" value="1"/>
</dbReference>
<evidence type="ECO:0000259" key="4">
    <source>
        <dbReference type="Pfam" id="PF13439"/>
    </source>
</evidence>
<feature type="domain" description="Glycosyltransferase subfamily 4-like N-terminal" evidence="4">
    <location>
        <begin position="18"/>
        <end position="128"/>
    </location>
</feature>
<evidence type="ECO:0000313" key="5">
    <source>
        <dbReference type="EMBL" id="MBB4922887.1"/>
    </source>
</evidence>
<dbReference type="PANTHER" id="PTHR45947:SF3">
    <property type="entry name" value="SULFOQUINOVOSYL TRANSFERASE SQD2"/>
    <property type="match status" value="1"/>
</dbReference>
<dbReference type="GO" id="GO:1901137">
    <property type="term" value="P:carbohydrate derivative biosynthetic process"/>
    <property type="evidence" value="ECO:0007669"/>
    <property type="project" value="UniProtKB-ARBA"/>
</dbReference>
<name>A0A7W7VU33_KITKI</name>
<feature type="domain" description="Glycosyl transferase family 1" evidence="3">
    <location>
        <begin position="141"/>
        <end position="312"/>
    </location>
</feature>
<evidence type="ECO:0000256" key="1">
    <source>
        <dbReference type="ARBA" id="ARBA00022676"/>
    </source>
</evidence>
<evidence type="ECO:0000313" key="6">
    <source>
        <dbReference type="Proteomes" id="UP000540506"/>
    </source>
</evidence>
<dbReference type="Proteomes" id="UP000540506">
    <property type="component" value="Unassembled WGS sequence"/>
</dbReference>
<dbReference type="Pfam" id="PF13439">
    <property type="entry name" value="Glyco_transf_4"/>
    <property type="match status" value="1"/>
</dbReference>
<accession>A0A7W7VU33</accession>
<sequence>MARFDAEQPFQVVRDRSAMLLPTPRVTRRAAELLRAEGCDTVWFGAAAPLGLMAPALRGAGAGRLLGMTHGHEAAWAQQPGTRQLLRRIGEGTDTLTYLGEYTRSRIAEAVGPGPAARMARLPPGVDEQTFHPDSGGAEVRARLGLTDRPVVVCVSRLVPRKGQDTLISALPLILAAEPQTVLLIVGGGPYLADLRKLAEACGVADSVRFTGEVPWAELPAHYGAGDVFAMPCRTRRGGLDVEGLGIVYLEASATGLPVVAGDSGGAPDAVLEGETGYVVPGGSPQLVAERIVRLLADPALRRRLGQAGRRWVEQAWRWDVLAQRLGELLEG</sequence>
<dbReference type="SUPFAM" id="SSF53756">
    <property type="entry name" value="UDP-Glycosyltransferase/glycogen phosphorylase"/>
    <property type="match status" value="1"/>
</dbReference>
<dbReference type="Pfam" id="PF00534">
    <property type="entry name" value="Glycos_transf_1"/>
    <property type="match status" value="1"/>
</dbReference>
<proteinExistence type="predicted"/>
<dbReference type="EC" id="2.4.1.-" evidence="5"/>
<keyword evidence="2 5" id="KW-0808">Transferase</keyword>
<evidence type="ECO:0000256" key="2">
    <source>
        <dbReference type="ARBA" id="ARBA00022679"/>
    </source>
</evidence>
<protein>
    <submittedName>
        <fullName evidence="5">Phosphatidylinositol alpha-1,6-mannosyltransferase</fullName>
        <ecNumber evidence="5">2.4.1.-</ecNumber>
    </submittedName>
</protein>
<keyword evidence="6" id="KW-1185">Reference proteome</keyword>
<dbReference type="InterPro" id="IPR001296">
    <property type="entry name" value="Glyco_trans_1"/>
</dbReference>
<comment type="caution">
    <text evidence="5">The sequence shown here is derived from an EMBL/GenBank/DDBJ whole genome shotgun (WGS) entry which is preliminary data.</text>
</comment>
<gene>
    <name evidence="5" type="ORF">FHR34_001880</name>
</gene>
<dbReference type="PANTHER" id="PTHR45947">
    <property type="entry name" value="SULFOQUINOVOSYL TRANSFERASE SQD2"/>
    <property type="match status" value="1"/>
</dbReference>
<dbReference type="InterPro" id="IPR028098">
    <property type="entry name" value="Glyco_trans_4-like_N"/>
</dbReference>
<dbReference type="GO" id="GO:0016758">
    <property type="term" value="F:hexosyltransferase activity"/>
    <property type="evidence" value="ECO:0007669"/>
    <property type="project" value="TreeGrafter"/>
</dbReference>
<dbReference type="AlphaFoldDB" id="A0A7W7VU33"/>
<dbReference type="EMBL" id="JACHJV010000001">
    <property type="protein sequence ID" value="MBB4922887.1"/>
    <property type="molecule type" value="Genomic_DNA"/>
</dbReference>
<keyword evidence="1 5" id="KW-0328">Glycosyltransferase</keyword>
<organism evidence="5 6">
    <name type="scientific">Kitasatospora kifunensis</name>
    <name type="common">Streptomyces kifunensis</name>
    <dbReference type="NCBI Taxonomy" id="58351"/>
    <lineage>
        <taxon>Bacteria</taxon>
        <taxon>Bacillati</taxon>
        <taxon>Actinomycetota</taxon>
        <taxon>Actinomycetes</taxon>
        <taxon>Kitasatosporales</taxon>
        <taxon>Streptomycetaceae</taxon>
        <taxon>Kitasatospora</taxon>
    </lineage>
</organism>